<protein>
    <submittedName>
        <fullName evidence="1">Uncharacterized protein</fullName>
    </submittedName>
</protein>
<reference evidence="1 2" key="1">
    <citation type="submission" date="2020-06" db="EMBL/GenBank/DDBJ databases">
        <title>Metabacillus dokdonensis sp. nov., isolated from the rhizosphere of Elymus tsukushiensis, a plant native to the Dokdo Islands, Republic of Korea.</title>
        <authorList>
            <person name="Lee S.Y."/>
            <person name="Hwang Y.J."/>
            <person name="Son J.S."/>
            <person name="Ghim S.Y."/>
        </authorList>
    </citation>
    <scope>NUCLEOTIDE SEQUENCE [LARGE SCALE GENOMIC DNA]</scope>
    <source>
        <strain evidence="1 2">KUDC1714</strain>
    </source>
</reference>
<sequence length="50" mass="5610">MANKENKQNVKKAVKTFKDQINTALDGNNQSKDIQAAVNELLNTLNIQRP</sequence>
<evidence type="ECO:0000313" key="1">
    <source>
        <dbReference type="EMBL" id="QNF30499.1"/>
    </source>
</evidence>
<dbReference type="EMBL" id="CP055263">
    <property type="protein sequence ID" value="QNF30499.1"/>
    <property type="molecule type" value="Genomic_DNA"/>
</dbReference>
<organism evidence="1 2">
    <name type="scientific">Metabacillus elymi</name>
    <dbReference type="NCBI Taxonomy" id="2745198"/>
    <lineage>
        <taxon>Bacteria</taxon>
        <taxon>Bacillati</taxon>
        <taxon>Bacillota</taxon>
        <taxon>Bacilli</taxon>
        <taxon>Bacillales</taxon>
        <taxon>Bacillaceae</taxon>
        <taxon>Metabacillus</taxon>
    </lineage>
</organism>
<dbReference type="Proteomes" id="UP000515490">
    <property type="component" value="Chromosome"/>
</dbReference>
<keyword evidence="2" id="KW-1185">Reference proteome</keyword>
<evidence type="ECO:0000313" key="2">
    <source>
        <dbReference type="Proteomes" id="UP000515490"/>
    </source>
</evidence>
<accession>A0ABX6S933</accession>
<gene>
    <name evidence="1" type="ORF">HUW50_25355</name>
</gene>
<proteinExistence type="predicted"/>
<dbReference type="RefSeq" id="WP_157094414.1">
    <property type="nucleotide sequence ID" value="NZ_CP055263.1"/>
</dbReference>
<name>A0ABX6S933_9BACI</name>